<dbReference type="InterPro" id="IPR027385">
    <property type="entry name" value="Beta-barrel_OMP"/>
</dbReference>
<dbReference type="InterPro" id="IPR006315">
    <property type="entry name" value="OM_autotransptr_brl_dom"/>
</dbReference>
<dbReference type="RefSeq" id="WP_168921419.1">
    <property type="nucleotide sequence ID" value="NZ_CP051461.1"/>
</dbReference>
<keyword evidence="3" id="KW-0812">Transmembrane</keyword>
<dbReference type="GO" id="GO:0044384">
    <property type="term" value="C:host outer membrane"/>
    <property type="evidence" value="ECO:0007669"/>
    <property type="project" value="InterPro"/>
</dbReference>
<dbReference type="KEGG" id="pvac:HC248_00857"/>
<dbReference type="PROSITE" id="PS00695">
    <property type="entry name" value="ENT_VIR_OMP_2"/>
    <property type="match status" value="1"/>
</dbReference>
<evidence type="ECO:0000256" key="3">
    <source>
        <dbReference type="ARBA" id="ARBA00022692"/>
    </source>
</evidence>
<dbReference type="Pfam" id="PF13505">
    <property type="entry name" value="OMP_b-brl"/>
    <property type="match status" value="1"/>
</dbReference>
<keyword evidence="2" id="KW-1134">Transmembrane beta strand</keyword>
<dbReference type="InterPro" id="IPR011250">
    <property type="entry name" value="OMP/PagP_B-barrel"/>
</dbReference>
<sequence length="193" mass="20934">MIQNSNPYQLQFEFIHEKIILVSATLLACAAAQAQTYVELAYTATTVEIDRRGFNIETKPSALRGIVGYEFNPNLAVEGMVAFGVGTSSITANGQSVANANFKINNALGLYLKPKIKLNNEIEIFGRVGFASTKSTVSDTADTSTGSWSSFSYGAGVSYAITPKISLNADYMQYLNKDKETVNGFNFGVGYKF</sequence>
<dbReference type="PANTHER" id="PTHR35892:SF2">
    <property type="entry name" value="OUTER MEMBRANE PROTEIN PAGN"/>
    <property type="match status" value="1"/>
</dbReference>
<evidence type="ECO:0000256" key="4">
    <source>
        <dbReference type="ARBA" id="ARBA00022729"/>
    </source>
</evidence>
<evidence type="ECO:0000256" key="5">
    <source>
        <dbReference type="ARBA" id="ARBA00023136"/>
    </source>
</evidence>
<accession>A0A6H2H7V8</accession>
<dbReference type="AlphaFoldDB" id="A0A6H2H7V8"/>
<proteinExistence type="predicted"/>
<dbReference type="EMBL" id="CP051461">
    <property type="protein sequence ID" value="QJC55576.1"/>
    <property type="molecule type" value="Genomic_DNA"/>
</dbReference>
<dbReference type="InterPro" id="IPR051723">
    <property type="entry name" value="Bact_OM_Invasion-Related"/>
</dbReference>
<feature type="domain" description="Outer membrane protein beta-barrel" evidence="6">
    <location>
        <begin position="22"/>
        <end position="193"/>
    </location>
</feature>
<evidence type="ECO:0000313" key="8">
    <source>
        <dbReference type="Proteomes" id="UP000502041"/>
    </source>
</evidence>
<dbReference type="GO" id="GO:0009279">
    <property type="term" value="C:cell outer membrane"/>
    <property type="evidence" value="ECO:0007669"/>
    <property type="project" value="UniProtKB-SubCell"/>
</dbReference>
<dbReference type="Gene3D" id="2.40.160.20">
    <property type="match status" value="1"/>
</dbReference>
<evidence type="ECO:0000256" key="1">
    <source>
        <dbReference type="ARBA" id="ARBA00004571"/>
    </source>
</evidence>
<organism evidence="7 8">
    <name type="scientific">Polaromonas vacuolata</name>
    <dbReference type="NCBI Taxonomy" id="37448"/>
    <lineage>
        <taxon>Bacteria</taxon>
        <taxon>Pseudomonadati</taxon>
        <taxon>Pseudomonadota</taxon>
        <taxon>Betaproteobacteria</taxon>
        <taxon>Burkholderiales</taxon>
        <taxon>Comamonadaceae</taxon>
        <taxon>Polaromonas</taxon>
    </lineage>
</organism>
<evidence type="ECO:0000313" key="7">
    <source>
        <dbReference type="EMBL" id="QJC55576.1"/>
    </source>
</evidence>
<keyword evidence="5" id="KW-0472">Membrane</keyword>
<keyword evidence="4" id="KW-0732">Signal</keyword>
<evidence type="ECO:0000259" key="6">
    <source>
        <dbReference type="Pfam" id="PF13505"/>
    </source>
</evidence>
<keyword evidence="8" id="KW-1185">Reference proteome</keyword>
<dbReference type="InterPro" id="IPR000758">
    <property type="entry name" value="Enterovir_OMP"/>
</dbReference>
<comment type="subcellular location">
    <subcellularLocation>
        <location evidence="1">Cell outer membrane</location>
        <topology evidence="1">Multi-pass membrane protein</topology>
    </subcellularLocation>
</comment>
<reference evidence="7 8" key="1">
    <citation type="submission" date="2020-04" db="EMBL/GenBank/DDBJ databases">
        <title>Complete genome of a Psychrophilic, Marine, Gas Vacuolate Bacterium Polaromonas vacuolata KCTC 22033T.</title>
        <authorList>
            <person name="Hwang K."/>
            <person name="Kim K.M."/>
        </authorList>
    </citation>
    <scope>NUCLEOTIDE SEQUENCE [LARGE SCALE GENOMIC DNA]</scope>
    <source>
        <strain evidence="7 8">KCTC 22033</strain>
    </source>
</reference>
<gene>
    <name evidence="7" type="primary">ail</name>
    <name evidence="7" type="ORF">HC248_00857</name>
</gene>
<dbReference type="Proteomes" id="UP000502041">
    <property type="component" value="Chromosome"/>
</dbReference>
<dbReference type="NCBIfam" id="TIGR01414">
    <property type="entry name" value="autotrans_barl"/>
    <property type="match status" value="1"/>
</dbReference>
<protein>
    <submittedName>
        <fullName evidence="7">Attachment invasion locus protein</fullName>
    </submittedName>
</protein>
<dbReference type="PANTHER" id="PTHR35892">
    <property type="entry name" value="OUTER MEMBRANE PROTEIN PAGN-RELATED"/>
    <property type="match status" value="1"/>
</dbReference>
<dbReference type="SUPFAM" id="SSF56925">
    <property type="entry name" value="OMPA-like"/>
    <property type="match status" value="1"/>
</dbReference>
<name>A0A6H2H7V8_9BURK</name>
<evidence type="ECO:0000256" key="2">
    <source>
        <dbReference type="ARBA" id="ARBA00022452"/>
    </source>
</evidence>